<reference evidence="3 5" key="2">
    <citation type="submission" date="2016-10" db="EMBL/GenBank/DDBJ databases">
        <authorList>
            <person name="de Groot N.N."/>
        </authorList>
    </citation>
    <scope>NUCLEOTIDE SEQUENCE [LARGE SCALE GENOMIC DNA]</scope>
    <source>
        <strain evidence="3 5">DSM 2895</strain>
    </source>
</reference>
<dbReference type="STRING" id="47500.AF333_29585"/>
<dbReference type="EMBL" id="LGUG01000013">
    <property type="protein sequence ID" value="KON84360.1"/>
    <property type="molecule type" value="Genomic_DNA"/>
</dbReference>
<protein>
    <submittedName>
        <fullName evidence="3">Transcriptional pleiotropic regulator of transition state genes</fullName>
    </submittedName>
</protein>
<evidence type="ECO:0000313" key="3">
    <source>
        <dbReference type="EMBL" id="SDJ29394.1"/>
    </source>
</evidence>
<dbReference type="EMBL" id="FNED01000015">
    <property type="protein sequence ID" value="SDJ29394.1"/>
    <property type="molecule type" value="Genomic_DNA"/>
</dbReference>
<dbReference type="InterPro" id="IPR007159">
    <property type="entry name" value="SpoVT-AbrB_dom"/>
</dbReference>
<dbReference type="Proteomes" id="UP000037269">
    <property type="component" value="Unassembled WGS sequence"/>
</dbReference>
<dbReference type="PATRIC" id="fig|47500.9.peg.352"/>
<dbReference type="AlphaFoldDB" id="A0A0M0G3F2"/>
<keyword evidence="4" id="KW-1185">Reference proteome</keyword>
<accession>A0A0M0G3F2</accession>
<dbReference type="Proteomes" id="UP000182836">
    <property type="component" value="Unassembled WGS sequence"/>
</dbReference>
<evidence type="ECO:0000313" key="5">
    <source>
        <dbReference type="Proteomes" id="UP000182836"/>
    </source>
</evidence>
<feature type="domain" description="SpoVT-AbrB" evidence="1">
    <location>
        <begin position="1"/>
        <end position="36"/>
    </location>
</feature>
<dbReference type="Pfam" id="PF04014">
    <property type="entry name" value="MazE_antitoxin"/>
    <property type="match status" value="1"/>
</dbReference>
<evidence type="ECO:0000313" key="4">
    <source>
        <dbReference type="Proteomes" id="UP000037269"/>
    </source>
</evidence>
<evidence type="ECO:0000259" key="1">
    <source>
        <dbReference type="Pfam" id="PF04014"/>
    </source>
</evidence>
<organism evidence="2 4">
    <name type="scientific">Aneurinibacillus migulanus</name>
    <name type="common">Bacillus migulanus</name>
    <dbReference type="NCBI Taxonomy" id="47500"/>
    <lineage>
        <taxon>Bacteria</taxon>
        <taxon>Bacillati</taxon>
        <taxon>Bacillota</taxon>
        <taxon>Bacilli</taxon>
        <taxon>Bacillales</taxon>
        <taxon>Paenibacillaceae</taxon>
        <taxon>Aneurinibacillus group</taxon>
        <taxon>Aneurinibacillus</taxon>
    </lineage>
</organism>
<gene>
    <name evidence="2" type="ORF">AF333_29585</name>
    <name evidence="3" type="ORF">SAMN04487909_11539</name>
</gene>
<dbReference type="GO" id="GO:0003677">
    <property type="term" value="F:DNA binding"/>
    <property type="evidence" value="ECO:0007669"/>
    <property type="project" value="InterPro"/>
</dbReference>
<sequence>MVLPIELRHTLGTAEKDDLKIFTDGEQVILRKYQPACSFCNLTDNVIKFKGKVICGSIKMR</sequence>
<proteinExistence type="predicted"/>
<dbReference type="SUPFAM" id="SSF89447">
    <property type="entry name" value="AbrB/MazE/MraZ-like"/>
    <property type="match status" value="1"/>
</dbReference>
<reference evidence="2 4" key="1">
    <citation type="submission" date="2015-07" db="EMBL/GenBank/DDBJ databases">
        <title>Fjat-14205 dsm 2895.</title>
        <authorList>
            <person name="Liu B."/>
            <person name="Wang J."/>
            <person name="Zhu Y."/>
            <person name="Liu G."/>
            <person name="Chen Q."/>
            <person name="Chen Z."/>
            <person name="Lan J."/>
            <person name="Che J."/>
            <person name="Ge C."/>
            <person name="Shi H."/>
            <person name="Pan Z."/>
            <person name="Liu X."/>
        </authorList>
    </citation>
    <scope>NUCLEOTIDE SEQUENCE [LARGE SCALE GENOMIC DNA]</scope>
    <source>
        <strain evidence="2 4">DSM 2895</strain>
    </source>
</reference>
<evidence type="ECO:0000313" key="2">
    <source>
        <dbReference type="EMBL" id="KON84360.1"/>
    </source>
</evidence>
<dbReference type="InterPro" id="IPR037914">
    <property type="entry name" value="SpoVT-AbrB_sf"/>
</dbReference>
<dbReference type="OrthoDB" id="9782993at2"/>
<dbReference type="Gene3D" id="2.10.260.10">
    <property type="match status" value="1"/>
</dbReference>
<name>A0A0M0G3F2_ANEMI</name>